<protein>
    <recommendedName>
        <fullName evidence="4">ATPase AAA-type core domain-containing protein</fullName>
    </recommendedName>
</protein>
<keyword evidence="3" id="KW-0472">Membrane</keyword>
<dbReference type="GO" id="GO:0005524">
    <property type="term" value="F:ATP binding"/>
    <property type="evidence" value="ECO:0007669"/>
    <property type="project" value="UniProtKB-KW"/>
</dbReference>
<sequence length="514" mass="55730">MPIHSSPGCLITGDEQIAAASRDAIKNSIEYFTSSPGGITTIFPADSIDASDPRNLMAQGSSLGCVRVLALIVKLFSGLLSVTSVIYTSKLLALLESEVNGATDTFVTVECFGACTRRRKANSRGTLSKTILLQQISTLARNTPWSQSCVKSNDNLWKGLCPRKTHSVQEGSLCKELHATKSTDASRFVIGAAVGRQGSGEQRRGKQPNALQALGNIAGKNHPQNASLNGDAEEHLRLLINEVAYRHSKLTLSEISEILQQAVSISGLWIFQIYAISLGVTTIWAYAYIVTTGEAHNYEIHNTNVPTSITFIDAGQTHSCTMKNCHTDASQAWGISTWGTISYPLIFLFLENISGLLAFLLHAPAASILCLIMALIVAMDLSIFSLNLMLPKLSNSQTEEIESCIHWNRLDLGMGTAFGSKHFFLKLQNVEMAIEGIGRAQPELASFMFMGPTGVGKTELAKALAAFLFIPENALVQFDMSEYLLEKQSSAPIATSSSSPVTTWRSYQRVATEV</sequence>
<dbReference type="PANTHER" id="PTHR11638">
    <property type="entry name" value="ATP-DEPENDENT CLP PROTEASE"/>
    <property type="match status" value="1"/>
</dbReference>
<organism evidence="5 6">
    <name type="scientific">Nepenthes gracilis</name>
    <name type="common">Slender pitcher plant</name>
    <dbReference type="NCBI Taxonomy" id="150966"/>
    <lineage>
        <taxon>Eukaryota</taxon>
        <taxon>Viridiplantae</taxon>
        <taxon>Streptophyta</taxon>
        <taxon>Embryophyta</taxon>
        <taxon>Tracheophyta</taxon>
        <taxon>Spermatophyta</taxon>
        <taxon>Magnoliopsida</taxon>
        <taxon>eudicotyledons</taxon>
        <taxon>Gunneridae</taxon>
        <taxon>Pentapetalae</taxon>
        <taxon>Caryophyllales</taxon>
        <taxon>Nepenthaceae</taxon>
        <taxon>Nepenthes</taxon>
    </lineage>
</organism>
<evidence type="ECO:0000313" key="5">
    <source>
        <dbReference type="EMBL" id="GMH26294.1"/>
    </source>
</evidence>
<feature type="transmembrane region" description="Helical" evidence="3">
    <location>
        <begin position="268"/>
        <end position="289"/>
    </location>
</feature>
<keyword evidence="1" id="KW-0547">Nucleotide-binding</keyword>
<dbReference type="InterPro" id="IPR027417">
    <property type="entry name" value="P-loop_NTPase"/>
</dbReference>
<dbReference type="GO" id="GO:0005737">
    <property type="term" value="C:cytoplasm"/>
    <property type="evidence" value="ECO:0007669"/>
    <property type="project" value="TreeGrafter"/>
</dbReference>
<gene>
    <name evidence="5" type="ORF">Nepgr_028137</name>
</gene>
<dbReference type="Gene3D" id="3.40.50.300">
    <property type="entry name" value="P-loop containing nucleotide triphosphate hydrolases"/>
    <property type="match status" value="1"/>
</dbReference>
<keyword evidence="3" id="KW-0812">Transmembrane</keyword>
<dbReference type="GO" id="GO:0016887">
    <property type="term" value="F:ATP hydrolysis activity"/>
    <property type="evidence" value="ECO:0007669"/>
    <property type="project" value="InterPro"/>
</dbReference>
<dbReference type="SUPFAM" id="SSF52540">
    <property type="entry name" value="P-loop containing nucleoside triphosphate hydrolases"/>
    <property type="match status" value="1"/>
</dbReference>
<dbReference type="AlphaFoldDB" id="A0AAD3Y3T9"/>
<dbReference type="EMBL" id="BSYO01000030">
    <property type="protein sequence ID" value="GMH26294.1"/>
    <property type="molecule type" value="Genomic_DNA"/>
</dbReference>
<dbReference type="InterPro" id="IPR003959">
    <property type="entry name" value="ATPase_AAA_core"/>
</dbReference>
<dbReference type="PANTHER" id="PTHR11638:SF18">
    <property type="entry name" value="HEAT SHOCK PROTEIN 104"/>
    <property type="match status" value="1"/>
</dbReference>
<evidence type="ECO:0000256" key="3">
    <source>
        <dbReference type="SAM" id="Phobius"/>
    </source>
</evidence>
<feature type="transmembrane region" description="Helical" evidence="3">
    <location>
        <begin position="368"/>
        <end position="390"/>
    </location>
</feature>
<evidence type="ECO:0000256" key="2">
    <source>
        <dbReference type="ARBA" id="ARBA00022840"/>
    </source>
</evidence>
<proteinExistence type="predicted"/>
<dbReference type="Proteomes" id="UP001279734">
    <property type="component" value="Unassembled WGS sequence"/>
</dbReference>
<keyword evidence="6" id="KW-1185">Reference proteome</keyword>
<reference evidence="5" key="1">
    <citation type="submission" date="2023-05" db="EMBL/GenBank/DDBJ databases">
        <title>Nepenthes gracilis genome sequencing.</title>
        <authorList>
            <person name="Fukushima K."/>
        </authorList>
    </citation>
    <scope>NUCLEOTIDE SEQUENCE</scope>
    <source>
        <strain evidence="5">SING2019-196</strain>
    </source>
</reference>
<evidence type="ECO:0000259" key="4">
    <source>
        <dbReference type="Pfam" id="PF07724"/>
    </source>
</evidence>
<name>A0AAD3Y3T9_NEPGR</name>
<dbReference type="InterPro" id="IPR050130">
    <property type="entry name" value="ClpA_ClpB"/>
</dbReference>
<feature type="domain" description="ATPase AAA-type core" evidence="4">
    <location>
        <begin position="444"/>
        <end position="488"/>
    </location>
</feature>
<evidence type="ECO:0000313" key="6">
    <source>
        <dbReference type="Proteomes" id="UP001279734"/>
    </source>
</evidence>
<keyword evidence="3" id="KW-1133">Transmembrane helix</keyword>
<evidence type="ECO:0000256" key="1">
    <source>
        <dbReference type="ARBA" id="ARBA00022741"/>
    </source>
</evidence>
<comment type="caution">
    <text evidence="5">The sequence shown here is derived from an EMBL/GenBank/DDBJ whole genome shotgun (WGS) entry which is preliminary data.</text>
</comment>
<dbReference type="GO" id="GO:0034605">
    <property type="term" value="P:cellular response to heat"/>
    <property type="evidence" value="ECO:0007669"/>
    <property type="project" value="TreeGrafter"/>
</dbReference>
<keyword evidence="2" id="KW-0067">ATP-binding</keyword>
<accession>A0AAD3Y3T9</accession>
<dbReference type="Pfam" id="PF07724">
    <property type="entry name" value="AAA_2"/>
    <property type="match status" value="1"/>
</dbReference>